<keyword evidence="3 6" id="KW-0833">Ubl conjugation pathway</keyword>
<dbReference type="Gene3D" id="3.90.70.10">
    <property type="entry name" value="Cysteine proteinases"/>
    <property type="match status" value="1"/>
</dbReference>
<keyword evidence="5 6" id="KW-0788">Thiol protease</keyword>
<keyword evidence="9" id="KW-1185">Reference proteome</keyword>
<evidence type="ECO:0000256" key="6">
    <source>
        <dbReference type="RuleBase" id="RU366025"/>
    </source>
</evidence>
<dbReference type="InterPro" id="IPR044635">
    <property type="entry name" value="UBP14-like"/>
</dbReference>
<dbReference type="GO" id="GO:0043161">
    <property type="term" value="P:proteasome-mediated ubiquitin-dependent protein catabolic process"/>
    <property type="evidence" value="ECO:0007669"/>
    <property type="project" value="InterPro"/>
</dbReference>
<comment type="caution">
    <text evidence="8">The sequence shown here is derived from an EMBL/GenBank/DDBJ whole genome shotgun (WGS) entry which is preliminary data.</text>
</comment>
<evidence type="ECO:0000256" key="1">
    <source>
        <dbReference type="ARBA" id="ARBA00000707"/>
    </source>
</evidence>
<evidence type="ECO:0000313" key="9">
    <source>
        <dbReference type="Proteomes" id="UP001162131"/>
    </source>
</evidence>
<accession>A0AAU9K7F7</accession>
<dbReference type="Pfam" id="PF00443">
    <property type="entry name" value="UCH"/>
    <property type="match status" value="1"/>
</dbReference>
<dbReference type="InterPro" id="IPR038765">
    <property type="entry name" value="Papain-like_cys_pep_sf"/>
</dbReference>
<evidence type="ECO:0000256" key="3">
    <source>
        <dbReference type="ARBA" id="ARBA00022786"/>
    </source>
</evidence>
<evidence type="ECO:0000256" key="4">
    <source>
        <dbReference type="ARBA" id="ARBA00022801"/>
    </source>
</evidence>
<dbReference type="SUPFAM" id="SSF54001">
    <property type="entry name" value="Cysteine proteinases"/>
    <property type="match status" value="1"/>
</dbReference>
<dbReference type="PROSITE" id="PS50235">
    <property type="entry name" value="USP_3"/>
    <property type="match status" value="1"/>
</dbReference>
<gene>
    <name evidence="8" type="ORF">BSTOLATCC_MIC62537</name>
</gene>
<dbReference type="GO" id="GO:0061136">
    <property type="term" value="P:regulation of proteasomal protein catabolic process"/>
    <property type="evidence" value="ECO:0007669"/>
    <property type="project" value="TreeGrafter"/>
</dbReference>
<dbReference type="PANTHER" id="PTHR43982:SF6">
    <property type="entry name" value="UBIQUITIN CARBOXYL-TERMINAL HYDROLASE 2-RELATED"/>
    <property type="match status" value="1"/>
</dbReference>
<keyword evidence="2 6" id="KW-0645">Protease</keyword>
<keyword evidence="4 6" id="KW-0378">Hydrolase</keyword>
<reference evidence="8" key="1">
    <citation type="submission" date="2021-09" db="EMBL/GenBank/DDBJ databases">
        <authorList>
            <consortium name="AG Swart"/>
            <person name="Singh M."/>
            <person name="Singh A."/>
            <person name="Seah K."/>
            <person name="Emmerich C."/>
        </authorList>
    </citation>
    <scope>NUCLEOTIDE SEQUENCE</scope>
    <source>
        <strain evidence="8">ATCC30299</strain>
    </source>
</reference>
<dbReference type="AlphaFoldDB" id="A0AAU9K7F7"/>
<evidence type="ECO:0000313" key="8">
    <source>
        <dbReference type="EMBL" id="CAG9334956.1"/>
    </source>
</evidence>
<dbReference type="GO" id="GO:0016579">
    <property type="term" value="P:protein deubiquitination"/>
    <property type="evidence" value="ECO:0007669"/>
    <property type="project" value="InterPro"/>
</dbReference>
<evidence type="ECO:0000256" key="2">
    <source>
        <dbReference type="ARBA" id="ARBA00022670"/>
    </source>
</evidence>
<evidence type="ECO:0000256" key="5">
    <source>
        <dbReference type="ARBA" id="ARBA00022807"/>
    </source>
</evidence>
<dbReference type="Proteomes" id="UP001162131">
    <property type="component" value="Unassembled WGS sequence"/>
</dbReference>
<dbReference type="PROSITE" id="PS00973">
    <property type="entry name" value="USP_2"/>
    <property type="match status" value="1"/>
</dbReference>
<sequence length="948" mass="110563">MLISTGQAKDSWNDDPELERAIRESYETVPGDMPWPDDDIEIFQAIADSLKESKTPYTSFEPESPLERKREDGMPVGLKNIGNTCYFNSLMQAYFMIPKLVQEILSFKPHPSHLKQKQVEGVEIIRKKASIKLVEAIQRLFAFLIRSNRKYADPSNVLNALVDDFGNHIEIGDQKDVGEFNMIFVARVEEGLKAKYPAEETKETEADGKKVDVPVFLRKQTLNLSSKELTISSIVSNLFYGNLAEFLYATEADGTPVVAKKSSVFGQILLDVEEGDLFSAWDASYHAQIEGYKTPLNHVCVAEQEAWLEKAPSMLLFQIQRVKYDSETFEIYKDNRVFNYPKTLYPDRFLLENKELGTNLRKRFLEIKKKIKILENTLQKFRNYKALYLDLPTMMNNAASFFDDHENPQSQESKIQGITTYSPDRIVPIPEGSLEMERAKNLVKNLSGLINEKIEIMETELAMCKQELQDIFEIPKLTKNPYNLHSIMIHSGQANSGHYYSYVFDAEYQKWRRYSDIYISDMAEADVCSDALGGYGHSSAYCLMYIRESLIPKIPKGLQRSYTLTSSVEQVSDHYKTLLSPELRAEVDKDNQKFDLEIEEFRISEILKNINELYTVCLNQAWTQKFSYFGTTKKETVRGELCNFATYLKIKGDELLCRWNILNHCVKFNDPYQRGLEDFAQGDPIFETMTKRFKEICKEPPDSYILTAREKNEYETEANIFYSNYYYAWISVYIVESILDEKYIEALHAFSFYFSLDTQYCFEYQTWPSELFRMLIFYLPTIINEKLYKKEVYEAAKIIPHLAYFTVSYTVIDEVHHEQIAQRLIASHEWVKNNIPSYYNIDIYKVFTEAIHDFETDTPHTDVNWSDYPESLKKLIEKINTFDKFSWIEGWVPEEIGSKYISARKVLTMSRLNKWVELNSRLLDTNQIIPEEKMREIEYELGIFPKES</sequence>
<organism evidence="8 9">
    <name type="scientific">Blepharisma stoltei</name>
    <dbReference type="NCBI Taxonomy" id="1481888"/>
    <lineage>
        <taxon>Eukaryota</taxon>
        <taxon>Sar</taxon>
        <taxon>Alveolata</taxon>
        <taxon>Ciliophora</taxon>
        <taxon>Postciliodesmatophora</taxon>
        <taxon>Heterotrichea</taxon>
        <taxon>Heterotrichida</taxon>
        <taxon>Blepharismidae</taxon>
        <taxon>Blepharisma</taxon>
    </lineage>
</organism>
<comment type="catalytic activity">
    <reaction evidence="1 6">
        <text>Thiol-dependent hydrolysis of ester, thioester, amide, peptide and isopeptide bonds formed by the C-terminal Gly of ubiquitin (a 76-residue protein attached to proteins as an intracellular targeting signal).</text>
        <dbReference type="EC" id="3.4.19.12"/>
    </reaction>
</comment>
<comment type="similarity">
    <text evidence="6">Belongs to the peptidase C19 family.</text>
</comment>
<dbReference type="PROSITE" id="PS00972">
    <property type="entry name" value="USP_1"/>
    <property type="match status" value="1"/>
</dbReference>
<evidence type="ECO:0000259" key="7">
    <source>
        <dbReference type="PROSITE" id="PS50235"/>
    </source>
</evidence>
<name>A0AAU9K7F7_9CILI</name>
<dbReference type="PANTHER" id="PTHR43982">
    <property type="entry name" value="UBIQUITIN CARBOXYL-TERMINAL HYDROLASE"/>
    <property type="match status" value="1"/>
</dbReference>
<dbReference type="InterPro" id="IPR028889">
    <property type="entry name" value="USP"/>
</dbReference>
<feature type="domain" description="USP" evidence="7">
    <location>
        <begin position="76"/>
        <end position="548"/>
    </location>
</feature>
<dbReference type="GO" id="GO:0004843">
    <property type="term" value="F:cysteine-type deubiquitinase activity"/>
    <property type="evidence" value="ECO:0007669"/>
    <property type="project" value="UniProtKB-UniRule"/>
</dbReference>
<dbReference type="InterPro" id="IPR018200">
    <property type="entry name" value="USP_CS"/>
</dbReference>
<dbReference type="InterPro" id="IPR001394">
    <property type="entry name" value="Peptidase_C19_UCH"/>
</dbReference>
<dbReference type="GO" id="GO:0070628">
    <property type="term" value="F:proteasome binding"/>
    <property type="evidence" value="ECO:0007669"/>
    <property type="project" value="TreeGrafter"/>
</dbReference>
<dbReference type="EMBL" id="CAJZBQ010000060">
    <property type="protein sequence ID" value="CAG9334956.1"/>
    <property type="molecule type" value="Genomic_DNA"/>
</dbReference>
<proteinExistence type="inferred from homology"/>
<protein>
    <recommendedName>
        <fullName evidence="6">Ubiquitin carboxyl-terminal hydrolase</fullName>
        <ecNumber evidence="6">3.4.19.12</ecNumber>
    </recommendedName>
</protein>
<dbReference type="EC" id="3.4.19.12" evidence="6"/>